<dbReference type="PANTHER" id="PTHR44329">
    <property type="entry name" value="SERINE/THREONINE-PROTEIN KINASE TNNI3K-RELATED"/>
    <property type="match status" value="1"/>
</dbReference>
<keyword evidence="1" id="KW-0472">Membrane</keyword>
<dbReference type="InterPro" id="IPR000719">
    <property type="entry name" value="Prot_kinase_dom"/>
</dbReference>
<dbReference type="PANTHER" id="PTHR44329:SF260">
    <property type="entry name" value="PROTEIN KINASE DOMAIN-CONTAINING PROTEIN"/>
    <property type="match status" value="1"/>
</dbReference>
<name>A0A8T0H266_CERPU</name>
<gene>
    <name evidence="3" type="ORF">KC19_8G011400</name>
</gene>
<dbReference type="InterPro" id="IPR051681">
    <property type="entry name" value="Ser/Thr_Kinases-Pseudokinases"/>
</dbReference>
<accession>A0A8T0H266</accession>
<evidence type="ECO:0000259" key="2">
    <source>
        <dbReference type="PROSITE" id="PS50011"/>
    </source>
</evidence>
<dbReference type="SMART" id="SM00220">
    <property type="entry name" value="S_TKc"/>
    <property type="match status" value="1"/>
</dbReference>
<dbReference type="Proteomes" id="UP000822688">
    <property type="component" value="Chromosome 8"/>
</dbReference>
<feature type="domain" description="Protein kinase" evidence="2">
    <location>
        <begin position="42"/>
        <end position="311"/>
    </location>
</feature>
<dbReference type="PROSITE" id="PS00108">
    <property type="entry name" value="PROTEIN_KINASE_ST"/>
    <property type="match status" value="1"/>
</dbReference>
<evidence type="ECO:0000313" key="4">
    <source>
        <dbReference type="Proteomes" id="UP000822688"/>
    </source>
</evidence>
<keyword evidence="1" id="KW-1133">Transmembrane helix</keyword>
<sequence length="655" mass="74891">MSTTEESRLWTEVQPSNRHERLSEVRERVIQDGLLFFDRADFTIGRKIGEGGQGTIYEATSYSNMGSKPLSGVVKKFKPLEGVSQGYCIPQEKTMHFVNVCKPFGFFFDHDDSLCMFMPRYSTDLRTLIDSQVRLDGAPFSEEVAVSIITKLAIGLKALHGVGIYHRDIKAANILVDPRPNRKHIHYPEIYITDFENSPQVVGTKFWRAPEILQTLHVCYKKRAPLSAKQLQAADVYSFGMTCYEILTGKTPFGDHPWSDYNLVLSGGRPELPCHVPEFLKNLIHQCWHQDLDARPSFAEIVALLQESNSLARDMVSMLEMGEKQGEASIKWLEASPEACLVELKRTLLPPEMLHTAEFDTVPANAKLERVIPEFISTCEEFESKFGWDSHHRHPSLPFVDYVERTRLLTLIKHLYKLHVDGLVAIADETIHHHDRLMESNCDVSVQLLFTSLCGHRMYLLRRILTSILEDAEERELSESEVTYLDKFAIVRAFIKSLVDAGVSRRTAASEVADIGARLYKLQIESYGELRDRFLVRWYLMAMFYPFFDTLWGVCSRVFIAILLYLGYKISAVSGLSNFLFGYTRYSISGFHEVLLCYVALSEGLGFALFNYILWKVWGWKGIFSCLIVSIAFLNLKNILRWISSVGRNNRVHSD</sequence>
<dbReference type="InterPro" id="IPR008271">
    <property type="entry name" value="Ser/Thr_kinase_AS"/>
</dbReference>
<dbReference type="OrthoDB" id="9943809at2759"/>
<organism evidence="3 4">
    <name type="scientific">Ceratodon purpureus</name>
    <name type="common">Fire moss</name>
    <name type="synonym">Dicranum purpureum</name>
    <dbReference type="NCBI Taxonomy" id="3225"/>
    <lineage>
        <taxon>Eukaryota</taxon>
        <taxon>Viridiplantae</taxon>
        <taxon>Streptophyta</taxon>
        <taxon>Embryophyta</taxon>
        <taxon>Bryophyta</taxon>
        <taxon>Bryophytina</taxon>
        <taxon>Bryopsida</taxon>
        <taxon>Dicranidae</taxon>
        <taxon>Pseudoditrichales</taxon>
        <taxon>Ditrichaceae</taxon>
        <taxon>Ceratodon</taxon>
    </lineage>
</organism>
<evidence type="ECO:0000256" key="1">
    <source>
        <dbReference type="SAM" id="Phobius"/>
    </source>
</evidence>
<keyword evidence="4" id="KW-1185">Reference proteome</keyword>
<dbReference type="EMBL" id="CM026429">
    <property type="protein sequence ID" value="KAG0563202.1"/>
    <property type="molecule type" value="Genomic_DNA"/>
</dbReference>
<dbReference type="AlphaFoldDB" id="A0A8T0H266"/>
<dbReference type="Gene3D" id="1.10.510.10">
    <property type="entry name" value="Transferase(Phosphotransferase) domain 1"/>
    <property type="match status" value="1"/>
</dbReference>
<dbReference type="PROSITE" id="PS50011">
    <property type="entry name" value="PROTEIN_KINASE_DOM"/>
    <property type="match status" value="1"/>
</dbReference>
<comment type="caution">
    <text evidence="3">The sequence shown here is derived from an EMBL/GenBank/DDBJ whole genome shotgun (WGS) entry which is preliminary data.</text>
</comment>
<feature type="transmembrane region" description="Helical" evidence="1">
    <location>
        <begin position="620"/>
        <end position="640"/>
    </location>
</feature>
<keyword evidence="1" id="KW-0812">Transmembrane</keyword>
<feature type="transmembrane region" description="Helical" evidence="1">
    <location>
        <begin position="595"/>
        <end position="614"/>
    </location>
</feature>
<dbReference type="InterPro" id="IPR011009">
    <property type="entry name" value="Kinase-like_dom_sf"/>
</dbReference>
<evidence type="ECO:0000313" key="3">
    <source>
        <dbReference type="EMBL" id="KAG0563202.1"/>
    </source>
</evidence>
<reference evidence="3" key="1">
    <citation type="submission" date="2020-06" db="EMBL/GenBank/DDBJ databases">
        <title>WGS assembly of Ceratodon purpureus strain R40.</title>
        <authorList>
            <person name="Carey S.B."/>
            <person name="Jenkins J."/>
            <person name="Shu S."/>
            <person name="Lovell J.T."/>
            <person name="Sreedasyam A."/>
            <person name="Maumus F."/>
            <person name="Tiley G.P."/>
            <person name="Fernandez-Pozo N."/>
            <person name="Barry K."/>
            <person name="Chen C."/>
            <person name="Wang M."/>
            <person name="Lipzen A."/>
            <person name="Daum C."/>
            <person name="Saski C.A."/>
            <person name="Payton A.C."/>
            <person name="Mcbreen J.C."/>
            <person name="Conrad R.E."/>
            <person name="Kollar L.M."/>
            <person name="Olsson S."/>
            <person name="Huttunen S."/>
            <person name="Landis J.B."/>
            <person name="Wickett N.J."/>
            <person name="Johnson M.G."/>
            <person name="Rensing S.A."/>
            <person name="Grimwood J."/>
            <person name="Schmutz J."/>
            <person name="Mcdaniel S.F."/>
        </authorList>
    </citation>
    <scope>NUCLEOTIDE SEQUENCE</scope>
    <source>
        <strain evidence="3">R40</strain>
    </source>
</reference>
<dbReference type="SUPFAM" id="SSF56112">
    <property type="entry name" value="Protein kinase-like (PK-like)"/>
    <property type="match status" value="1"/>
</dbReference>
<protein>
    <recommendedName>
        <fullName evidence="2">Protein kinase domain-containing protein</fullName>
    </recommendedName>
</protein>
<dbReference type="GO" id="GO:0005524">
    <property type="term" value="F:ATP binding"/>
    <property type="evidence" value="ECO:0007669"/>
    <property type="project" value="InterPro"/>
</dbReference>
<dbReference type="GO" id="GO:0004674">
    <property type="term" value="F:protein serine/threonine kinase activity"/>
    <property type="evidence" value="ECO:0007669"/>
    <property type="project" value="TreeGrafter"/>
</dbReference>
<dbReference type="Pfam" id="PF00069">
    <property type="entry name" value="Pkinase"/>
    <property type="match status" value="1"/>
</dbReference>
<proteinExistence type="predicted"/>
<feature type="transmembrane region" description="Helical" evidence="1">
    <location>
        <begin position="558"/>
        <end position="583"/>
    </location>
</feature>